<dbReference type="AlphaFoldDB" id="A0A1D7UVI6"/>
<evidence type="ECO:0000313" key="3">
    <source>
        <dbReference type="Proteomes" id="UP000094197"/>
    </source>
</evidence>
<name>A0A1D7UVI6_9LEPT</name>
<accession>A0A1D7UVI6</accession>
<protein>
    <recommendedName>
        <fullName evidence="4">Ankryin</fullName>
    </recommendedName>
</protein>
<dbReference type="Proteomes" id="UP000094197">
    <property type="component" value="Chromosome 1"/>
</dbReference>
<reference evidence="2 3" key="1">
    <citation type="submission" date="2016-04" db="EMBL/GenBank/DDBJ databases">
        <title>Complete genome seqeunce of Leptospira alstonii serovar Room22.</title>
        <authorList>
            <person name="Nally J.E."/>
            <person name="Bayles D.O."/>
            <person name="Hurley D."/>
            <person name="Fanning S."/>
            <person name="McMahon B.J."/>
            <person name="Arent Z."/>
        </authorList>
    </citation>
    <scope>NUCLEOTIDE SEQUENCE [LARGE SCALE GENOMIC DNA]</scope>
    <source>
        <strain evidence="2 3">GWTS #1</strain>
    </source>
</reference>
<dbReference type="EMBL" id="CP015217">
    <property type="protein sequence ID" value="AOP33612.1"/>
    <property type="molecule type" value="Genomic_DNA"/>
</dbReference>
<keyword evidence="1" id="KW-0812">Transmembrane</keyword>
<keyword evidence="1" id="KW-1133">Transmembrane helix</keyword>
<dbReference type="SUPFAM" id="SSF48403">
    <property type="entry name" value="Ankyrin repeat"/>
    <property type="match status" value="1"/>
</dbReference>
<dbReference type="InterPro" id="IPR036770">
    <property type="entry name" value="Ankyrin_rpt-contain_sf"/>
</dbReference>
<sequence>MKNKIQFRQNVVNSIFTIITIVFTISLLQNCVALDRRFNKFVPVKSKEYSSLNGIKNYFLNRYHDFGDILKVGINYNAYGAKVILSTNGVGLFLAQGKEICLPSNLFANIDKNKFEDLTLLLTIAETYPCTSRPNESYTTMSRGNFVSVKGPFEIMLLSFHTSDYFRIGASVGFFLGVRIEFNPAELLDFLLGVVGIDLFQDDIYVTEPNMDFLHRAIIRNDFDNFNSIVSDLNNENDGHYKKIYSNHNEYESDCKDAVLLSSALGRIDMLKIIFKNCGHLENFKKHKEEIFKDAFFWASDRPTIKTLISLGGNFEDLKADEEFLNMLLISSVYSENRDGFYPCFDADYVRALQFFLSQGFKIKWPSENQYSITIRHSPHTSKRTYSRTGVPFYYFFENLKEHHQPLIQTLLDHGVDFSLKDKRGKLPYELTKDPKIREFLKCVAEKRCK</sequence>
<evidence type="ECO:0000313" key="2">
    <source>
        <dbReference type="EMBL" id="AOP33612.1"/>
    </source>
</evidence>
<organism evidence="2 3">
    <name type="scientific">Leptospira tipperaryensis</name>
    <dbReference type="NCBI Taxonomy" id="2564040"/>
    <lineage>
        <taxon>Bacteria</taxon>
        <taxon>Pseudomonadati</taxon>
        <taxon>Spirochaetota</taxon>
        <taxon>Spirochaetia</taxon>
        <taxon>Leptospirales</taxon>
        <taxon>Leptospiraceae</taxon>
        <taxon>Leptospira</taxon>
    </lineage>
</organism>
<dbReference type="Gene3D" id="1.25.40.20">
    <property type="entry name" value="Ankyrin repeat-containing domain"/>
    <property type="match status" value="1"/>
</dbReference>
<gene>
    <name evidence="2" type="ORF">A0128_06980</name>
</gene>
<proteinExistence type="predicted"/>
<feature type="transmembrane region" description="Helical" evidence="1">
    <location>
        <begin position="12"/>
        <end position="29"/>
    </location>
</feature>
<evidence type="ECO:0008006" key="4">
    <source>
        <dbReference type="Google" id="ProtNLM"/>
    </source>
</evidence>
<evidence type="ECO:0000256" key="1">
    <source>
        <dbReference type="SAM" id="Phobius"/>
    </source>
</evidence>
<keyword evidence="1" id="KW-0472">Membrane</keyword>
<keyword evidence="3" id="KW-1185">Reference proteome</keyword>
<dbReference type="KEGG" id="laj:A0128_06980"/>